<dbReference type="AlphaFoldDB" id="A0A521F058"/>
<reference evidence="13 14" key="1">
    <citation type="submission" date="2017-05" db="EMBL/GenBank/DDBJ databases">
        <authorList>
            <person name="Varghese N."/>
            <person name="Submissions S."/>
        </authorList>
    </citation>
    <scope>NUCLEOTIDE SEQUENCE [LARGE SCALE GENOMIC DNA]</scope>
    <source>
        <strain evidence="13 14">DSM 27040</strain>
    </source>
</reference>
<dbReference type="RefSeq" id="WP_142534583.1">
    <property type="nucleotide sequence ID" value="NZ_FXTB01000012.1"/>
</dbReference>
<comment type="subcellular location">
    <subcellularLocation>
        <location evidence="1 8">Cell outer membrane</location>
        <topology evidence="1 8">Multi-pass membrane protein</topology>
    </subcellularLocation>
</comment>
<name>A0A521F058_SACCC</name>
<dbReference type="SUPFAM" id="SSF56935">
    <property type="entry name" value="Porins"/>
    <property type="match status" value="1"/>
</dbReference>
<feature type="region of interest" description="Disordered" evidence="10">
    <location>
        <begin position="917"/>
        <end position="939"/>
    </location>
</feature>
<dbReference type="NCBIfam" id="TIGR04056">
    <property type="entry name" value="OMP_RagA_SusC"/>
    <property type="match status" value="1"/>
</dbReference>
<evidence type="ECO:0000256" key="4">
    <source>
        <dbReference type="ARBA" id="ARBA00022692"/>
    </source>
</evidence>
<keyword evidence="6 8" id="KW-0472">Membrane</keyword>
<evidence type="ECO:0000313" key="14">
    <source>
        <dbReference type="Proteomes" id="UP000319040"/>
    </source>
</evidence>
<dbReference type="InterPro" id="IPR023996">
    <property type="entry name" value="TonB-dep_OMP_SusC/RagA"/>
</dbReference>
<dbReference type="InterPro" id="IPR000531">
    <property type="entry name" value="Beta-barrel_TonB"/>
</dbReference>
<proteinExistence type="inferred from homology"/>
<dbReference type="PROSITE" id="PS52016">
    <property type="entry name" value="TONB_DEPENDENT_REC_3"/>
    <property type="match status" value="1"/>
</dbReference>
<dbReference type="NCBIfam" id="TIGR04057">
    <property type="entry name" value="SusC_RagA_signa"/>
    <property type="match status" value="1"/>
</dbReference>
<feature type="compositionally biased region" description="Polar residues" evidence="10">
    <location>
        <begin position="919"/>
        <end position="939"/>
    </location>
</feature>
<dbReference type="GO" id="GO:0009279">
    <property type="term" value="C:cell outer membrane"/>
    <property type="evidence" value="ECO:0007669"/>
    <property type="project" value="UniProtKB-SubCell"/>
</dbReference>
<dbReference type="Gene3D" id="2.170.130.10">
    <property type="entry name" value="TonB-dependent receptor, plug domain"/>
    <property type="match status" value="1"/>
</dbReference>
<feature type="domain" description="TonB-dependent receptor-like beta-barrel" evidence="11">
    <location>
        <begin position="422"/>
        <end position="968"/>
    </location>
</feature>
<keyword evidence="7 8" id="KW-0998">Cell outer membrane</keyword>
<keyword evidence="2 8" id="KW-0813">Transport</keyword>
<gene>
    <name evidence="13" type="ORF">SAMN06265379_1129</name>
</gene>
<dbReference type="FunFam" id="2.170.130.10:FF:000008">
    <property type="entry name" value="SusC/RagA family TonB-linked outer membrane protein"/>
    <property type="match status" value="1"/>
</dbReference>
<protein>
    <submittedName>
        <fullName evidence="13">TonB-linked outer membrane protein, SusC/RagA family</fullName>
    </submittedName>
</protein>
<evidence type="ECO:0000256" key="5">
    <source>
        <dbReference type="ARBA" id="ARBA00023077"/>
    </source>
</evidence>
<evidence type="ECO:0000313" key="13">
    <source>
        <dbReference type="EMBL" id="SMO88830.1"/>
    </source>
</evidence>
<evidence type="ECO:0000256" key="3">
    <source>
        <dbReference type="ARBA" id="ARBA00022452"/>
    </source>
</evidence>
<evidence type="ECO:0000256" key="6">
    <source>
        <dbReference type="ARBA" id="ARBA00023136"/>
    </source>
</evidence>
<keyword evidence="14" id="KW-1185">Reference proteome</keyword>
<evidence type="ECO:0000256" key="10">
    <source>
        <dbReference type="SAM" id="MobiDB-lite"/>
    </source>
</evidence>
<organism evidence="13 14">
    <name type="scientific">Saccharicrinis carchari</name>
    <dbReference type="NCBI Taxonomy" id="1168039"/>
    <lineage>
        <taxon>Bacteria</taxon>
        <taxon>Pseudomonadati</taxon>
        <taxon>Bacteroidota</taxon>
        <taxon>Bacteroidia</taxon>
        <taxon>Marinilabiliales</taxon>
        <taxon>Marinilabiliaceae</taxon>
        <taxon>Saccharicrinis</taxon>
    </lineage>
</organism>
<dbReference type="InterPro" id="IPR037066">
    <property type="entry name" value="Plug_dom_sf"/>
</dbReference>
<dbReference type="InterPro" id="IPR036942">
    <property type="entry name" value="Beta-barrel_TonB_sf"/>
</dbReference>
<keyword evidence="5 9" id="KW-0798">TonB box</keyword>
<dbReference type="Pfam" id="PF13715">
    <property type="entry name" value="CarbopepD_reg_2"/>
    <property type="match status" value="1"/>
</dbReference>
<dbReference type="SUPFAM" id="SSF49464">
    <property type="entry name" value="Carboxypeptidase regulatory domain-like"/>
    <property type="match status" value="1"/>
</dbReference>
<evidence type="ECO:0000256" key="2">
    <source>
        <dbReference type="ARBA" id="ARBA00022448"/>
    </source>
</evidence>
<dbReference type="OrthoDB" id="9768177at2"/>
<dbReference type="InterPro" id="IPR023997">
    <property type="entry name" value="TonB-dep_OMP_SusC/RagA_CS"/>
</dbReference>
<dbReference type="Pfam" id="PF00593">
    <property type="entry name" value="TonB_dep_Rec_b-barrel"/>
    <property type="match status" value="1"/>
</dbReference>
<evidence type="ECO:0000256" key="1">
    <source>
        <dbReference type="ARBA" id="ARBA00004571"/>
    </source>
</evidence>
<keyword evidence="4 8" id="KW-0812">Transmembrane</keyword>
<keyword evidence="3 8" id="KW-1134">Transmembrane beta strand</keyword>
<evidence type="ECO:0000259" key="12">
    <source>
        <dbReference type="Pfam" id="PF07715"/>
    </source>
</evidence>
<dbReference type="InterPro" id="IPR012910">
    <property type="entry name" value="Plug_dom"/>
</dbReference>
<sequence>METIKIKSLWILIIALLIPLASSSQDQAIKVSGTVKDNEGIGLPGVSIVIEGTTYGTSSFLNGEYEIEIPREVENPTLVFSYISFKTQSHIVGQNRRIDVILEEDTQVLDEFVVIGYGVQRKIDLTGSVSNVDADQIRSLPVAGIDQSLQGRAAGVNITSNTGMPGEGVNVRIRGVGSINSSNDPLYIVDGVPTVDALSVLSTSDIESISILKDAASAAIYGARANNGVIIITTRKGTEGKTKIEINSQVGFQEHGKLTPMTNRDQYISMYNEAANNDNAFVDNPIFLRNLIDGDLAATLPDVDHLDAIFRKGFIQNQTVSINGGNDKLTYLISTNLFEQQGIIIGSHYKKHSGRVSLNSQVNDYIRIGTNINISKSDNDIIGSSGDGYGGNGGSVVRYALFRTPAIPVHDQDGQFVDRPANQNFFGDGYNPVGLAEKMNNNRGQDQLFGDVNAHIQLFPYLHFTSTLGMDKTDFNQRRFNETWGTNQRINNPNSLQISNGYFQSFTASNVFSYNKVFADVHSVSAMIGTETIRNKGYTHATTERDFPDQADHLVVLGNGVGSVVASENKWANSLLSFFGRANYTYNRKYLLSLTLRRDGSSRFSDGNQWGNFYSVSGAWRIDQESFMENNDLISMLKLRVGYGAIGNQEVGNYPYSDQLAPNINYPFGGVMSPGYAISNLGNRDLKWETSTQIDVGLDMAIWQNKLSLTMDYYRKITADMLVREPIPPSAGYAEPSWVNNGEILNTGIELDLSYRNQLGDVGLDVSGNFAYLRNEVLDLGGPIVGGRIDNGVYATRTEVGQPIGSFYLYKMEGIFQNDLEITTNAHQGNNIYPGDVRYADSYTDGYIDERDRMHVGSAIPKFSTGLQIAANYKNIDASMFWQGDFGHKIYYQVATDIEGFYRPFNVTKRYYDERWTGEGTSNTQPRASWSGKSNNTRPSTRFLENGSYLRLKNVQIGYTLPQKWISKLAMTNARIYLLAHNMLTFTKYPGLDPEMTTSDNSKAEGDAAAGIDWGTYPLARSYNIGIQIKF</sequence>
<feature type="domain" description="TonB-dependent receptor plug" evidence="12">
    <location>
        <begin position="122"/>
        <end position="229"/>
    </location>
</feature>
<accession>A0A521F058</accession>
<dbReference type="Gene3D" id="2.40.170.20">
    <property type="entry name" value="TonB-dependent receptor, beta-barrel domain"/>
    <property type="match status" value="1"/>
</dbReference>
<comment type="similarity">
    <text evidence="8 9">Belongs to the TonB-dependent receptor family.</text>
</comment>
<evidence type="ECO:0000259" key="11">
    <source>
        <dbReference type="Pfam" id="PF00593"/>
    </source>
</evidence>
<dbReference type="Pfam" id="PF07715">
    <property type="entry name" value="Plug"/>
    <property type="match status" value="1"/>
</dbReference>
<dbReference type="EMBL" id="FXTB01000012">
    <property type="protein sequence ID" value="SMO88830.1"/>
    <property type="molecule type" value="Genomic_DNA"/>
</dbReference>
<evidence type="ECO:0000256" key="8">
    <source>
        <dbReference type="PROSITE-ProRule" id="PRU01360"/>
    </source>
</evidence>
<dbReference type="InterPro" id="IPR039426">
    <property type="entry name" value="TonB-dep_rcpt-like"/>
</dbReference>
<evidence type="ECO:0000256" key="7">
    <source>
        <dbReference type="ARBA" id="ARBA00023237"/>
    </source>
</evidence>
<dbReference type="Proteomes" id="UP000319040">
    <property type="component" value="Unassembled WGS sequence"/>
</dbReference>
<dbReference type="InterPro" id="IPR008969">
    <property type="entry name" value="CarboxyPept-like_regulatory"/>
</dbReference>
<evidence type="ECO:0000256" key="9">
    <source>
        <dbReference type="RuleBase" id="RU003357"/>
    </source>
</evidence>